<organism evidence="1 2">
    <name type="scientific">Mucilaginibacter corticis</name>
    <dbReference type="NCBI Taxonomy" id="2597670"/>
    <lineage>
        <taxon>Bacteria</taxon>
        <taxon>Pseudomonadati</taxon>
        <taxon>Bacteroidota</taxon>
        <taxon>Sphingobacteriia</taxon>
        <taxon>Sphingobacteriales</taxon>
        <taxon>Sphingobacteriaceae</taxon>
        <taxon>Mucilaginibacter</taxon>
    </lineage>
</organism>
<dbReference type="EMBL" id="VLPK01000003">
    <property type="protein sequence ID" value="TSJ39514.1"/>
    <property type="molecule type" value="Genomic_DNA"/>
</dbReference>
<evidence type="ECO:0000313" key="1">
    <source>
        <dbReference type="EMBL" id="TSJ39514.1"/>
    </source>
</evidence>
<sequence>MRANTLFMIKYFKTLLFLLSVILFSSLADNSFAQYPGMAKVYSNINQQMMNQRMNSLMMMNLNNRNDIHNSKYEYNVLMKDSTQLKVKSKMLSDTGSRKNYLLLVDKKYPKSDPKREQKIFPDQTVKITRTEEIGNGSKPFEINGIAKDSCWMFKVITGRINAYSYLSEVDMFFQPETICGIQLNDGPIVKLNADELTTMVGNKEDALKFIKKKNYYKAIKRYNKDFEKADTK</sequence>
<gene>
    <name evidence="1" type="ORF">FO440_17370</name>
</gene>
<keyword evidence="2" id="KW-1185">Reference proteome</keyword>
<dbReference type="Proteomes" id="UP000318733">
    <property type="component" value="Unassembled WGS sequence"/>
</dbReference>
<proteinExistence type="predicted"/>
<reference evidence="1 2" key="1">
    <citation type="submission" date="2019-07" db="EMBL/GenBank/DDBJ databases">
        <authorList>
            <person name="Huq M.A."/>
        </authorList>
    </citation>
    <scope>NUCLEOTIDE SEQUENCE [LARGE SCALE GENOMIC DNA]</scope>
    <source>
        <strain evidence="1 2">MAH-19</strain>
    </source>
</reference>
<accession>A0A556MHX1</accession>
<protein>
    <submittedName>
        <fullName evidence="1">Uncharacterized protein</fullName>
    </submittedName>
</protein>
<dbReference type="AlphaFoldDB" id="A0A556MHX1"/>
<comment type="caution">
    <text evidence="1">The sequence shown here is derived from an EMBL/GenBank/DDBJ whole genome shotgun (WGS) entry which is preliminary data.</text>
</comment>
<evidence type="ECO:0000313" key="2">
    <source>
        <dbReference type="Proteomes" id="UP000318733"/>
    </source>
</evidence>
<name>A0A556MHX1_9SPHI</name>